<dbReference type="RefSeq" id="WP_071906636.1">
    <property type="nucleotide sequence ID" value="NZ_LT607756.1"/>
</dbReference>
<dbReference type="Proteomes" id="UP000094707">
    <property type="component" value="Chromosome I"/>
</dbReference>
<dbReference type="PANTHER" id="PTHR13017:SF0">
    <property type="entry name" value="METHENYLTETRAHYDROFOLATE SYNTHASE DOMAIN-CONTAINING PROTEIN"/>
    <property type="match status" value="1"/>
</dbReference>
<name>A0A1D3L1R8_9EURY</name>
<keyword evidence="2" id="KW-1185">Reference proteome</keyword>
<dbReference type="AlphaFoldDB" id="A0A1D3L1R8"/>
<sequence>MDLKAKDKMRNDIWETLENMEVSQSKKWLHGRIPNFPGSQRAAALLRATDEWEDTEVIFSSPDTAQKMVREYALLDGKVLIMASPNLEHGYLHIDPKAAEGNEKSASTKEGAFKFSSQVKRFPRVDMVVEGSVAVDLEGGRLGKGKGYGDREITHLFCENAIDDGTPIVTTVHEIQIVARVPKESHDRPINMIVTPERIIRL</sequence>
<dbReference type="InterPro" id="IPR024185">
    <property type="entry name" value="FTHF_cligase-like_sf"/>
</dbReference>
<dbReference type="Gene3D" id="3.40.50.10420">
    <property type="entry name" value="NagB/RpiA/CoA transferase-like"/>
    <property type="match status" value="1"/>
</dbReference>
<organism evidence="1 2">
    <name type="scientific">Methanobacterium congolense</name>
    <dbReference type="NCBI Taxonomy" id="118062"/>
    <lineage>
        <taxon>Archaea</taxon>
        <taxon>Methanobacteriati</taxon>
        <taxon>Methanobacteriota</taxon>
        <taxon>Methanomada group</taxon>
        <taxon>Methanobacteria</taxon>
        <taxon>Methanobacteriales</taxon>
        <taxon>Methanobacteriaceae</taxon>
        <taxon>Methanobacterium</taxon>
    </lineage>
</organism>
<protein>
    <submittedName>
        <fullName evidence="1">Methenyltetrahydrofolate synthase domain-containing protein</fullName>
    </submittedName>
</protein>
<dbReference type="PANTHER" id="PTHR13017">
    <property type="entry name" value="5-FORMYLTETRAHYDROFOLATE CYCLO-LIGASE-RELATED"/>
    <property type="match status" value="1"/>
</dbReference>
<accession>A0A1D3L1R8</accession>
<dbReference type="KEGG" id="mcub:MCBB_0923"/>
<evidence type="ECO:0000313" key="1">
    <source>
        <dbReference type="EMBL" id="SCG85483.1"/>
    </source>
</evidence>
<dbReference type="GO" id="GO:0005737">
    <property type="term" value="C:cytoplasm"/>
    <property type="evidence" value="ECO:0007669"/>
    <property type="project" value="TreeGrafter"/>
</dbReference>
<dbReference type="GeneID" id="30411770"/>
<dbReference type="InterPro" id="IPR037171">
    <property type="entry name" value="NagB/RpiA_transferase-like"/>
</dbReference>
<gene>
    <name evidence="1" type="primary">MTHFSD</name>
    <name evidence="1" type="ORF">MCBB_0923</name>
</gene>
<dbReference type="SUPFAM" id="SSF100950">
    <property type="entry name" value="NagB/RpiA/CoA transferase-like"/>
    <property type="match status" value="1"/>
</dbReference>
<dbReference type="InterPro" id="IPR002698">
    <property type="entry name" value="FTHF_cligase"/>
</dbReference>
<dbReference type="Pfam" id="PF01812">
    <property type="entry name" value="5-FTHF_cyc-lig"/>
    <property type="match status" value="1"/>
</dbReference>
<dbReference type="EMBL" id="LT607756">
    <property type="protein sequence ID" value="SCG85483.1"/>
    <property type="molecule type" value="Genomic_DNA"/>
</dbReference>
<proteinExistence type="predicted"/>
<dbReference type="OrthoDB" id="18307at2157"/>
<evidence type="ECO:0000313" key="2">
    <source>
        <dbReference type="Proteomes" id="UP000094707"/>
    </source>
</evidence>
<reference evidence="1 2" key="1">
    <citation type="submission" date="2016-08" db="EMBL/GenBank/DDBJ databases">
        <authorList>
            <person name="Seilhamer J.J."/>
        </authorList>
    </citation>
    <scope>NUCLEOTIDE SEQUENCE [LARGE SCALE GENOMIC DNA]</scope>
    <source>
        <strain evidence="1">Buetzberg</strain>
    </source>
</reference>